<dbReference type="InterPro" id="IPR008979">
    <property type="entry name" value="Galactose-bd-like_sf"/>
</dbReference>
<sequence length="666" mass="73579">MGFQQGGLVVAANTEPSTKRHRVRKALRRMAAVPVALVAGIAILSAPANAAEAWQRQSPALSTPWSHLVGPNNALPEYPRPQMARARWLNLNGVWAYTGRSGDTAVTTPPSADDYDEKILVPYPTESALSGVKRHDDQMWYRKVFEVPGTWRGQRVLLHFGAVDQTATVWVNNRRVAHHEGGFAAFSADITDALKWAGTQEIVVRAEDRNEDGPFAVGKQRNDPEGLFYTGASGIWQTVWMEPVRAAHIEKLDITPDLTGFTVTPRVSGTTDEQAEVIVSAADGATLTRSSAEPGEPVRVRVPEPRLWTPDDPYLYDLEVRLVSPTGKVVDEVASYGGLRTISTVRDPQGRPRIALNNKITFLHGPLDQGYWPDGIYTAPTDDALKFDLERTKALGMNFVRKHAKVEPARWYHWADKLGLLVWQDMPSLNVSLDVPVGPAPDPSPEAKANFERELVAMIDQLRSVTSIVGWVTFNEGWGEFDTARIAHVAKTADPTRMVNANSGVNCCKSRSDSRAGDVYDDHTYVGPGRPVLHDNPATPRDERTMLGDRPVPLEHRVVVDGEYGGLGLVPDGNRWPGKPQAYEMADSRARLTQRYVEVSRDLEEAVRRGGLSGAIYTQTTDVENEVNGFMTYDRWLVKMTLRTVAERNRAVIAAGAQVAPPDPRR</sequence>
<dbReference type="AlphaFoldDB" id="A0A7I7RIB5"/>
<dbReference type="GO" id="GO:0005975">
    <property type="term" value="P:carbohydrate metabolic process"/>
    <property type="evidence" value="ECO:0007669"/>
    <property type="project" value="InterPro"/>
</dbReference>
<gene>
    <name evidence="8" type="ORF">MCEL_21010</name>
</gene>
<feature type="region of interest" description="Disordered" evidence="4">
    <location>
        <begin position="526"/>
        <end position="548"/>
    </location>
</feature>
<dbReference type="Proteomes" id="UP000466431">
    <property type="component" value="Chromosome"/>
</dbReference>
<evidence type="ECO:0000259" key="7">
    <source>
        <dbReference type="Pfam" id="PF02837"/>
    </source>
</evidence>
<dbReference type="Gene3D" id="2.60.120.260">
    <property type="entry name" value="Galactose-binding domain-like"/>
    <property type="match status" value="1"/>
</dbReference>
<protein>
    <submittedName>
        <fullName evidence="8">Glycoside hydrolase</fullName>
    </submittedName>
</protein>
<dbReference type="InterPro" id="IPR051913">
    <property type="entry name" value="GH2_Domain-Containing"/>
</dbReference>
<evidence type="ECO:0000256" key="3">
    <source>
        <dbReference type="ARBA" id="ARBA00023295"/>
    </source>
</evidence>
<accession>A0A7I7RIB5</accession>
<dbReference type="Pfam" id="PF02837">
    <property type="entry name" value="Glyco_hydro_2_N"/>
    <property type="match status" value="1"/>
</dbReference>
<dbReference type="SUPFAM" id="SSF49785">
    <property type="entry name" value="Galactose-binding domain-like"/>
    <property type="match status" value="1"/>
</dbReference>
<dbReference type="EMBL" id="AP022591">
    <property type="protein sequence ID" value="BBY43806.1"/>
    <property type="molecule type" value="Genomic_DNA"/>
</dbReference>
<dbReference type="PANTHER" id="PTHR42732">
    <property type="entry name" value="BETA-GALACTOSIDASE"/>
    <property type="match status" value="1"/>
</dbReference>
<keyword evidence="2 8" id="KW-0378">Hydrolase</keyword>
<dbReference type="Pfam" id="PF00703">
    <property type="entry name" value="Glyco_hydro_2"/>
    <property type="match status" value="1"/>
</dbReference>
<dbReference type="InterPro" id="IPR036156">
    <property type="entry name" value="Beta-gal/glucu_dom_sf"/>
</dbReference>
<dbReference type="SUPFAM" id="SSF49303">
    <property type="entry name" value="beta-Galactosidase/glucuronidase domain"/>
    <property type="match status" value="1"/>
</dbReference>
<dbReference type="InterPro" id="IPR006103">
    <property type="entry name" value="Glyco_hydro_2_cat"/>
</dbReference>
<evidence type="ECO:0000256" key="2">
    <source>
        <dbReference type="ARBA" id="ARBA00022801"/>
    </source>
</evidence>
<dbReference type="InterPro" id="IPR006102">
    <property type="entry name" value="Ig-like_GH2"/>
</dbReference>
<dbReference type="Gene3D" id="3.20.20.80">
    <property type="entry name" value="Glycosidases"/>
    <property type="match status" value="1"/>
</dbReference>
<dbReference type="InterPro" id="IPR017853">
    <property type="entry name" value="GH"/>
</dbReference>
<dbReference type="SUPFAM" id="SSF51445">
    <property type="entry name" value="(Trans)glycosidases"/>
    <property type="match status" value="1"/>
</dbReference>
<feature type="domain" description="Glycoside hydrolase family 2 catalytic" evidence="6">
    <location>
        <begin position="381"/>
        <end position="505"/>
    </location>
</feature>
<comment type="similarity">
    <text evidence="1">Belongs to the glycosyl hydrolase 2 family.</text>
</comment>
<dbReference type="GO" id="GO:0004553">
    <property type="term" value="F:hydrolase activity, hydrolyzing O-glycosyl compounds"/>
    <property type="evidence" value="ECO:0007669"/>
    <property type="project" value="InterPro"/>
</dbReference>
<reference evidence="8 9" key="1">
    <citation type="journal article" date="2019" name="Emerg. Microbes Infect.">
        <title>Comprehensive subspecies identification of 175 nontuberculous mycobacteria species based on 7547 genomic profiles.</title>
        <authorList>
            <person name="Matsumoto Y."/>
            <person name="Kinjo T."/>
            <person name="Motooka D."/>
            <person name="Nabeya D."/>
            <person name="Jung N."/>
            <person name="Uechi K."/>
            <person name="Horii T."/>
            <person name="Iida T."/>
            <person name="Fujita J."/>
            <person name="Nakamura S."/>
        </authorList>
    </citation>
    <scope>NUCLEOTIDE SEQUENCE [LARGE SCALE GENOMIC DNA]</scope>
    <source>
        <strain evidence="8 9">JCM 18439</strain>
    </source>
</reference>
<keyword evidence="3" id="KW-0326">Glycosidase</keyword>
<dbReference type="Pfam" id="PF02836">
    <property type="entry name" value="Glyco_hydro_2_C"/>
    <property type="match status" value="1"/>
</dbReference>
<evidence type="ECO:0000259" key="6">
    <source>
        <dbReference type="Pfam" id="PF02836"/>
    </source>
</evidence>
<feature type="domain" description="Glycoside hydrolase family 2 immunoglobulin-like beta-sandwich" evidence="5">
    <location>
        <begin position="248"/>
        <end position="340"/>
    </location>
</feature>
<evidence type="ECO:0000256" key="4">
    <source>
        <dbReference type="SAM" id="MobiDB-lite"/>
    </source>
</evidence>
<dbReference type="InterPro" id="IPR013783">
    <property type="entry name" value="Ig-like_fold"/>
</dbReference>
<dbReference type="KEGG" id="mcee:MCEL_21010"/>
<dbReference type="PANTHER" id="PTHR42732:SF2">
    <property type="entry name" value="BETA-MANNOSIDASE"/>
    <property type="match status" value="1"/>
</dbReference>
<dbReference type="InterPro" id="IPR006104">
    <property type="entry name" value="Glyco_hydro_2_N"/>
</dbReference>
<dbReference type="Gene3D" id="2.60.40.10">
    <property type="entry name" value="Immunoglobulins"/>
    <property type="match status" value="1"/>
</dbReference>
<feature type="domain" description="Glycosyl hydrolases family 2 sugar binding" evidence="7">
    <location>
        <begin position="113"/>
        <end position="205"/>
    </location>
</feature>
<evidence type="ECO:0000259" key="5">
    <source>
        <dbReference type="Pfam" id="PF00703"/>
    </source>
</evidence>
<keyword evidence="9" id="KW-1185">Reference proteome</keyword>
<evidence type="ECO:0000313" key="8">
    <source>
        <dbReference type="EMBL" id="BBY43806.1"/>
    </source>
</evidence>
<name>A0A7I7RIB5_MYCCF</name>
<proteinExistence type="inferred from homology"/>
<evidence type="ECO:0000313" key="9">
    <source>
        <dbReference type="Proteomes" id="UP000466431"/>
    </source>
</evidence>
<organism evidence="8 9">
    <name type="scientific">Mycolicibacterium celeriflavum</name>
    <name type="common">Mycobacterium celeriflavum</name>
    <dbReference type="NCBI Taxonomy" id="1249101"/>
    <lineage>
        <taxon>Bacteria</taxon>
        <taxon>Bacillati</taxon>
        <taxon>Actinomycetota</taxon>
        <taxon>Actinomycetes</taxon>
        <taxon>Mycobacteriales</taxon>
        <taxon>Mycobacteriaceae</taxon>
        <taxon>Mycolicibacterium</taxon>
    </lineage>
</organism>
<evidence type="ECO:0000256" key="1">
    <source>
        <dbReference type="ARBA" id="ARBA00007401"/>
    </source>
</evidence>